<protein>
    <submittedName>
        <fullName evidence="2">Uncharacterized protein</fullName>
    </submittedName>
</protein>
<proteinExistence type="predicted"/>
<name>A0A5N4C0X0_CAMDR</name>
<reference evidence="2 3" key="1">
    <citation type="journal article" date="2019" name="Mol. Ecol. Resour.">
        <title>Improving Illumina assemblies with Hi-C and long reads: an example with the North African dromedary.</title>
        <authorList>
            <person name="Elbers J.P."/>
            <person name="Rogers M.F."/>
            <person name="Perelman P.L."/>
            <person name="Proskuryakova A.A."/>
            <person name="Serdyukova N.A."/>
            <person name="Johnson W.E."/>
            <person name="Horin P."/>
            <person name="Corander J."/>
            <person name="Murphy D."/>
            <person name="Burger P.A."/>
        </authorList>
    </citation>
    <scope>NUCLEOTIDE SEQUENCE [LARGE SCALE GENOMIC DNA]</scope>
    <source>
        <strain evidence="2">Drom800</strain>
        <tissue evidence="2">Blood</tissue>
    </source>
</reference>
<dbReference type="Proteomes" id="UP000299084">
    <property type="component" value="Unassembled WGS sequence"/>
</dbReference>
<organism evidence="2 3">
    <name type="scientific">Camelus dromedarius</name>
    <name type="common">Dromedary</name>
    <name type="synonym">Arabian camel</name>
    <dbReference type="NCBI Taxonomy" id="9838"/>
    <lineage>
        <taxon>Eukaryota</taxon>
        <taxon>Metazoa</taxon>
        <taxon>Chordata</taxon>
        <taxon>Craniata</taxon>
        <taxon>Vertebrata</taxon>
        <taxon>Euteleostomi</taxon>
        <taxon>Mammalia</taxon>
        <taxon>Eutheria</taxon>
        <taxon>Laurasiatheria</taxon>
        <taxon>Artiodactyla</taxon>
        <taxon>Tylopoda</taxon>
        <taxon>Camelidae</taxon>
        <taxon>Camelus</taxon>
    </lineage>
</organism>
<comment type="caution">
    <text evidence="2">The sequence shown here is derived from an EMBL/GenBank/DDBJ whole genome shotgun (WGS) entry which is preliminary data.</text>
</comment>
<dbReference type="AlphaFoldDB" id="A0A5N4C0X0"/>
<accession>A0A5N4C0X0</accession>
<evidence type="ECO:0000256" key="1">
    <source>
        <dbReference type="SAM" id="MobiDB-lite"/>
    </source>
</evidence>
<keyword evidence="3" id="KW-1185">Reference proteome</keyword>
<feature type="compositionally biased region" description="Basic and acidic residues" evidence="1">
    <location>
        <begin position="9"/>
        <end position="32"/>
    </location>
</feature>
<feature type="compositionally biased region" description="Basic and acidic residues" evidence="1">
    <location>
        <begin position="49"/>
        <end position="58"/>
    </location>
</feature>
<gene>
    <name evidence="2" type="ORF">Cadr_000003309</name>
</gene>
<dbReference type="EMBL" id="JWIN03000037">
    <property type="protein sequence ID" value="KAB1252510.1"/>
    <property type="molecule type" value="Genomic_DNA"/>
</dbReference>
<sequence length="67" mass="8031">MLRTNVPPDPKRWQPLRLEESEKRNDKAESQVRTRSHVGVDVESPEQPVEERKLREDNQNGARRRLW</sequence>
<evidence type="ECO:0000313" key="3">
    <source>
        <dbReference type="Proteomes" id="UP000299084"/>
    </source>
</evidence>
<feature type="region of interest" description="Disordered" evidence="1">
    <location>
        <begin position="1"/>
        <end position="67"/>
    </location>
</feature>
<evidence type="ECO:0000313" key="2">
    <source>
        <dbReference type="EMBL" id="KAB1252510.1"/>
    </source>
</evidence>